<dbReference type="CDD" id="cd06261">
    <property type="entry name" value="TM_PBP2"/>
    <property type="match status" value="1"/>
</dbReference>
<feature type="transmembrane region" description="Helical" evidence="7">
    <location>
        <begin position="83"/>
        <end position="104"/>
    </location>
</feature>
<accession>Q1AUJ2</accession>
<feature type="transmembrane region" description="Helical" evidence="7">
    <location>
        <begin position="12"/>
        <end position="38"/>
    </location>
</feature>
<evidence type="ECO:0000256" key="4">
    <source>
        <dbReference type="ARBA" id="ARBA00022692"/>
    </source>
</evidence>
<evidence type="ECO:0000256" key="2">
    <source>
        <dbReference type="ARBA" id="ARBA00022448"/>
    </source>
</evidence>
<reference evidence="9 10" key="1">
    <citation type="submission" date="2006-06" db="EMBL/GenBank/DDBJ databases">
        <title>Complete sequence of Rubrobacter xylanophilus DSM 9941.</title>
        <authorList>
            <consortium name="US DOE Joint Genome Institute"/>
            <person name="Copeland A."/>
            <person name="Lucas S."/>
            <person name="Lapidus A."/>
            <person name="Barry K."/>
            <person name="Detter J.C."/>
            <person name="Glavina del Rio T."/>
            <person name="Hammon N."/>
            <person name="Israni S."/>
            <person name="Dalin E."/>
            <person name="Tice H."/>
            <person name="Pitluck S."/>
            <person name="Munk A.C."/>
            <person name="Brettin T."/>
            <person name="Bruce D."/>
            <person name="Han C."/>
            <person name="Tapia R."/>
            <person name="Gilna P."/>
            <person name="Schmutz J."/>
            <person name="Larimer F."/>
            <person name="Land M."/>
            <person name="Hauser L."/>
            <person name="Kyrpides N."/>
            <person name="Lykidis A."/>
            <person name="da Costa M.S."/>
            <person name="Rainey F.A."/>
            <person name="Empadinhas N."/>
            <person name="Jolivet E."/>
            <person name="Battista J.R."/>
            <person name="Richardson P."/>
        </authorList>
    </citation>
    <scope>NUCLEOTIDE SEQUENCE [LARGE SCALE GENOMIC DNA]</scope>
    <source>
        <strain evidence="10">DSM 9941 / NBRC 16129 / PRD-1</strain>
    </source>
</reference>
<dbReference type="HOGENOM" id="CLU_016047_1_2_11"/>
<evidence type="ECO:0000256" key="7">
    <source>
        <dbReference type="RuleBase" id="RU363032"/>
    </source>
</evidence>
<dbReference type="STRING" id="266117.Rxyl_1989"/>
<feature type="transmembrane region" description="Helical" evidence="7">
    <location>
        <begin position="190"/>
        <end position="215"/>
    </location>
</feature>
<comment type="similarity">
    <text evidence="7">Belongs to the binding-protein-dependent transport system permease family.</text>
</comment>
<comment type="subcellular location">
    <subcellularLocation>
        <location evidence="1 7">Cell membrane</location>
        <topology evidence="1 7">Multi-pass membrane protein</topology>
    </subcellularLocation>
</comment>
<dbReference type="InterPro" id="IPR035906">
    <property type="entry name" value="MetI-like_sf"/>
</dbReference>
<evidence type="ECO:0000259" key="8">
    <source>
        <dbReference type="PROSITE" id="PS50928"/>
    </source>
</evidence>
<dbReference type="PANTHER" id="PTHR32243">
    <property type="entry name" value="MALTOSE TRANSPORT SYSTEM PERMEASE-RELATED"/>
    <property type="match status" value="1"/>
</dbReference>
<keyword evidence="4 7" id="KW-0812">Transmembrane</keyword>
<dbReference type="SUPFAM" id="SSF161098">
    <property type="entry name" value="MetI-like"/>
    <property type="match status" value="1"/>
</dbReference>
<evidence type="ECO:0000256" key="1">
    <source>
        <dbReference type="ARBA" id="ARBA00004651"/>
    </source>
</evidence>
<dbReference type="InterPro" id="IPR000515">
    <property type="entry name" value="MetI-like"/>
</dbReference>
<organism evidence="9 10">
    <name type="scientific">Rubrobacter xylanophilus (strain DSM 9941 / JCM 11954 / NBRC 16129 / PRD-1)</name>
    <dbReference type="NCBI Taxonomy" id="266117"/>
    <lineage>
        <taxon>Bacteria</taxon>
        <taxon>Bacillati</taxon>
        <taxon>Actinomycetota</taxon>
        <taxon>Rubrobacteria</taxon>
        <taxon>Rubrobacterales</taxon>
        <taxon>Rubrobacteraceae</taxon>
        <taxon>Rubrobacter</taxon>
    </lineage>
</organism>
<dbReference type="eggNOG" id="COG0395">
    <property type="taxonomic scope" value="Bacteria"/>
</dbReference>
<evidence type="ECO:0000256" key="3">
    <source>
        <dbReference type="ARBA" id="ARBA00022475"/>
    </source>
</evidence>
<dbReference type="InterPro" id="IPR050901">
    <property type="entry name" value="BP-dep_ABC_trans_perm"/>
</dbReference>
<sequence>MASATASRGARGALGTVLFYVFLVVFVLVSLFPLIWVFKMSIITKSELFASPPTILPQTPTSANYATIFGDADFRKALVNSTIISGVTTVVCLFFGSIAAYAIARLRFHFKSLIMTLILAISFFPAVAIIAPLFVQFSQLGLIDTYWAAIIADTVFALPLTVWILVAFFKELPRDLEEAAKVDGATTLQAFRMVIVPLAAPGVFTAAILTFIFAWNEFLFANTFLFTPNTQPVTVVIPNFATVYTTDYGAQAAAAVVVTIPLVILVLIFQRRIVSGLTAGAVKG</sequence>
<name>Q1AUJ2_RUBXD</name>
<dbReference type="KEGG" id="rxy:Rxyl_1989"/>
<feature type="transmembrane region" description="Helical" evidence="7">
    <location>
        <begin position="113"/>
        <end position="134"/>
    </location>
</feature>
<gene>
    <name evidence="9" type="ordered locus">Rxyl_1989</name>
</gene>
<keyword evidence="10" id="KW-1185">Reference proteome</keyword>
<dbReference type="EMBL" id="CP000386">
    <property type="protein sequence ID" value="ABG04936.1"/>
    <property type="molecule type" value="Genomic_DNA"/>
</dbReference>
<dbReference type="GO" id="GO:0055085">
    <property type="term" value="P:transmembrane transport"/>
    <property type="evidence" value="ECO:0007669"/>
    <property type="project" value="InterPro"/>
</dbReference>
<evidence type="ECO:0000313" key="10">
    <source>
        <dbReference type="Proteomes" id="UP000006637"/>
    </source>
</evidence>
<evidence type="ECO:0000313" key="9">
    <source>
        <dbReference type="EMBL" id="ABG04936.1"/>
    </source>
</evidence>
<feature type="transmembrane region" description="Helical" evidence="7">
    <location>
        <begin position="146"/>
        <end position="169"/>
    </location>
</feature>
<keyword evidence="2 7" id="KW-0813">Transport</keyword>
<evidence type="ECO:0000256" key="5">
    <source>
        <dbReference type="ARBA" id="ARBA00022989"/>
    </source>
</evidence>
<dbReference type="Proteomes" id="UP000006637">
    <property type="component" value="Chromosome"/>
</dbReference>
<dbReference type="PhylomeDB" id="Q1AUJ2"/>
<dbReference type="GO" id="GO:0005886">
    <property type="term" value="C:plasma membrane"/>
    <property type="evidence" value="ECO:0007669"/>
    <property type="project" value="UniProtKB-SubCell"/>
</dbReference>
<dbReference type="AlphaFoldDB" id="Q1AUJ2"/>
<evidence type="ECO:0000256" key="6">
    <source>
        <dbReference type="ARBA" id="ARBA00023136"/>
    </source>
</evidence>
<dbReference type="Pfam" id="PF00528">
    <property type="entry name" value="BPD_transp_1"/>
    <property type="match status" value="1"/>
</dbReference>
<feature type="domain" description="ABC transmembrane type-1" evidence="8">
    <location>
        <begin position="78"/>
        <end position="269"/>
    </location>
</feature>
<dbReference type="OrthoDB" id="9794684at2"/>
<keyword evidence="5 7" id="KW-1133">Transmembrane helix</keyword>
<dbReference type="PROSITE" id="PS50928">
    <property type="entry name" value="ABC_TM1"/>
    <property type="match status" value="1"/>
</dbReference>
<keyword evidence="6 7" id="KW-0472">Membrane</keyword>
<keyword evidence="3" id="KW-1003">Cell membrane</keyword>
<feature type="transmembrane region" description="Helical" evidence="7">
    <location>
        <begin position="248"/>
        <end position="269"/>
    </location>
</feature>
<dbReference type="RefSeq" id="WP_011564951.1">
    <property type="nucleotide sequence ID" value="NC_008148.1"/>
</dbReference>
<proteinExistence type="inferred from homology"/>
<dbReference type="Gene3D" id="1.10.3720.10">
    <property type="entry name" value="MetI-like"/>
    <property type="match status" value="1"/>
</dbReference>
<protein>
    <submittedName>
        <fullName evidence="9">Binding-protein-dependent transport systems inner membrane component</fullName>
    </submittedName>
</protein>
<dbReference type="PANTHER" id="PTHR32243:SF18">
    <property type="entry name" value="INNER MEMBRANE ABC TRANSPORTER PERMEASE PROTEIN YCJP"/>
    <property type="match status" value="1"/>
</dbReference>